<protein>
    <submittedName>
        <fullName evidence="4">Hsp20/alpha crystallin family protein</fullName>
    </submittedName>
</protein>
<keyword evidence="5" id="KW-1185">Reference proteome</keyword>
<dbReference type="PROSITE" id="PS01031">
    <property type="entry name" value="SHSP"/>
    <property type="match status" value="1"/>
</dbReference>
<feature type="domain" description="SHSP" evidence="3">
    <location>
        <begin position="40"/>
        <end position="151"/>
    </location>
</feature>
<dbReference type="Gene3D" id="2.60.40.790">
    <property type="match status" value="1"/>
</dbReference>
<dbReference type="CDD" id="cd06471">
    <property type="entry name" value="ACD_LpsHSP_like"/>
    <property type="match status" value="1"/>
</dbReference>
<evidence type="ECO:0000256" key="1">
    <source>
        <dbReference type="PROSITE-ProRule" id="PRU00285"/>
    </source>
</evidence>
<evidence type="ECO:0000313" key="5">
    <source>
        <dbReference type="Proteomes" id="UP000655830"/>
    </source>
</evidence>
<name>A0A926EFT7_9FIRM</name>
<evidence type="ECO:0000256" key="2">
    <source>
        <dbReference type="RuleBase" id="RU003616"/>
    </source>
</evidence>
<dbReference type="EMBL" id="JACRSY010000002">
    <property type="protein sequence ID" value="MBC8578155.1"/>
    <property type="molecule type" value="Genomic_DNA"/>
</dbReference>
<dbReference type="Proteomes" id="UP000655830">
    <property type="component" value="Unassembled WGS sequence"/>
</dbReference>
<evidence type="ECO:0000313" key="4">
    <source>
        <dbReference type="EMBL" id="MBC8578155.1"/>
    </source>
</evidence>
<comment type="similarity">
    <text evidence="1 2">Belongs to the small heat shock protein (HSP20) family.</text>
</comment>
<comment type="caution">
    <text evidence="4">The sequence shown here is derived from an EMBL/GenBank/DDBJ whole genome shotgun (WGS) entry which is preliminary data.</text>
</comment>
<dbReference type="SUPFAM" id="SSF49764">
    <property type="entry name" value="HSP20-like chaperones"/>
    <property type="match status" value="1"/>
</dbReference>
<proteinExistence type="inferred from homology"/>
<dbReference type="PANTHER" id="PTHR11527">
    <property type="entry name" value="HEAT-SHOCK PROTEIN 20 FAMILY MEMBER"/>
    <property type="match status" value="1"/>
</dbReference>
<dbReference type="AlphaFoldDB" id="A0A926EFT7"/>
<evidence type="ECO:0000259" key="3">
    <source>
        <dbReference type="PROSITE" id="PS01031"/>
    </source>
</evidence>
<sequence length="151" mass="17478">MFGLTPFRKDHTMLPSNHDFNDLDTFFNDFFNDGFMPVFYGTSGGQVKVDIKETDVDYKIEAELPGIPKEDVQLGIENNRLTIHVAHSEEQNEEKDNYIRRERRSCTMSRSFNLENVNTQAITAKFENGILHITLPKQEPGRVQKQIINIE</sequence>
<organism evidence="4 5">
    <name type="scientific">Zhenhengia yiwuensis</name>
    <dbReference type="NCBI Taxonomy" id="2763666"/>
    <lineage>
        <taxon>Bacteria</taxon>
        <taxon>Bacillati</taxon>
        <taxon>Bacillota</taxon>
        <taxon>Clostridia</taxon>
        <taxon>Lachnospirales</taxon>
        <taxon>Lachnospiraceae</taxon>
        <taxon>Zhenhengia</taxon>
    </lineage>
</organism>
<accession>A0A926EFT7</accession>
<dbReference type="InterPro" id="IPR002068">
    <property type="entry name" value="A-crystallin/Hsp20_dom"/>
</dbReference>
<reference evidence="4" key="1">
    <citation type="submission" date="2020-08" db="EMBL/GenBank/DDBJ databases">
        <title>Genome public.</title>
        <authorList>
            <person name="Liu C."/>
            <person name="Sun Q."/>
        </authorList>
    </citation>
    <scope>NUCLEOTIDE SEQUENCE</scope>
    <source>
        <strain evidence="4">NSJ-12</strain>
    </source>
</reference>
<dbReference type="Pfam" id="PF00011">
    <property type="entry name" value="HSP20"/>
    <property type="match status" value="1"/>
</dbReference>
<dbReference type="RefSeq" id="WP_249331221.1">
    <property type="nucleotide sequence ID" value="NZ_JACRSY010000002.1"/>
</dbReference>
<dbReference type="InterPro" id="IPR031107">
    <property type="entry name" value="Small_HSP"/>
</dbReference>
<gene>
    <name evidence="4" type="ORF">H8718_01190</name>
</gene>
<dbReference type="InterPro" id="IPR008978">
    <property type="entry name" value="HSP20-like_chaperone"/>
</dbReference>